<keyword evidence="11 15" id="KW-1176">Cytoplasmic inwards viral transport</keyword>
<evidence type="ECO:0000256" key="10">
    <source>
        <dbReference type="ARBA" id="ARBA00023046"/>
    </source>
</evidence>
<dbReference type="GO" id="GO:0042025">
    <property type="term" value="C:host cell nucleus"/>
    <property type="evidence" value="ECO:0007669"/>
    <property type="project" value="UniProtKB-SubCell"/>
</dbReference>
<keyword evidence="2 15" id="KW-0597">Phosphoprotein</keyword>
<dbReference type="Pfam" id="PF00513">
    <property type="entry name" value="Late_protein_L2"/>
    <property type="match status" value="1"/>
</dbReference>
<keyword evidence="10" id="KW-1039">Host endosome</keyword>
<dbReference type="GO" id="GO:0046718">
    <property type="term" value="P:symbiont entry into host cell"/>
    <property type="evidence" value="ECO:0007669"/>
    <property type="project" value="UniProtKB-KW"/>
</dbReference>
<dbReference type="HAMAP" id="MF_04003">
    <property type="entry name" value="PPV_L2"/>
    <property type="match status" value="1"/>
</dbReference>
<evidence type="ECO:0000256" key="6">
    <source>
        <dbReference type="ARBA" id="ARBA00022812"/>
    </source>
</evidence>
<evidence type="ECO:0000256" key="13">
    <source>
        <dbReference type="ARBA" id="ARBA00023157"/>
    </source>
</evidence>
<keyword evidence="13 15" id="KW-1015">Disulfide bond</keyword>
<keyword evidence="4 15" id="KW-1048">Host nucleus</keyword>
<dbReference type="GO" id="GO:0003677">
    <property type="term" value="F:DNA binding"/>
    <property type="evidence" value="ECO:0007669"/>
    <property type="project" value="UniProtKB-UniRule"/>
</dbReference>
<keyword evidence="14 15" id="KW-1160">Virus entry into host cell</keyword>
<dbReference type="GO" id="GO:0075732">
    <property type="term" value="P:viral penetration into host nucleus"/>
    <property type="evidence" value="ECO:0007669"/>
    <property type="project" value="UniProtKB-KW"/>
</dbReference>
<comment type="similarity">
    <text evidence="15">Belongs to the papillomaviridae L2 protein family.</text>
</comment>
<sequence>MTSLKRRKRDTVDNLYRQCQLGADCPPDVRNKVEGTTLADKLLQAFGSIIFLGGLGIGSGSGSGAVTAGRTIPDLAPDATPIRPTRPLRPSSGPNTTRPFSVPIDRIGVPGAGGRPVTIDATSSSIVPLTEAVPDTVITLGDPTIGVTTDIAVDVNPIELEPINQGPDTPAIINVTPIEPPPVRILYSDTTTYAPPETVQIAFTDPNLNVFVDPASTGQHIGLEEIELDTIGGPSTFEIEEAAPTTSTPLERLGQVYNRARQYYNRRVQQVPTRNIDFLGQPSRAVLFGFENPAFLDDVTLEFEQDLREVAAAPDEDFRDVRQLHRPTFSITDEGLIRLSRLGSRATMQTRSGRVFGSDAHFYYDVSEIPEAGEIEMQDLVTPGVPYTIVDPQAESSFVNALADVTLFTEDQLVDFYNESFDNAQLILEGQTEAEERYTFPIPISTTAIKPFVVDIGNGIFYSSPTQISTNNYSPKFPFIPVSPGVTINMYSDDYYLDPSLLKRKRKRSDDF</sequence>
<comment type="PTM">
    <text evidence="15">Highly phosphorylated.</text>
</comment>
<evidence type="ECO:0000256" key="5">
    <source>
        <dbReference type="ARBA" id="ARBA00022581"/>
    </source>
</evidence>
<evidence type="ECO:0000256" key="3">
    <source>
        <dbReference type="ARBA" id="ARBA00022561"/>
    </source>
</evidence>
<evidence type="ECO:0000256" key="8">
    <source>
        <dbReference type="ARBA" id="ARBA00022921"/>
    </source>
</evidence>
<dbReference type="GO" id="GO:0019028">
    <property type="term" value="C:viral capsid"/>
    <property type="evidence" value="ECO:0007669"/>
    <property type="project" value="UniProtKB-UniRule"/>
</dbReference>
<keyword evidence="12 15" id="KW-0238">DNA-binding</keyword>
<evidence type="ECO:0000256" key="9">
    <source>
        <dbReference type="ARBA" id="ARBA00022952"/>
    </source>
</evidence>
<proteinExistence type="inferred from homology"/>
<comment type="subcellular location">
    <subcellularLocation>
        <location evidence="15">Virion</location>
    </subcellularLocation>
    <subcellularLocation>
        <location evidence="15">Host nucleus</location>
    </subcellularLocation>
</comment>
<evidence type="ECO:0000256" key="2">
    <source>
        <dbReference type="ARBA" id="ARBA00022553"/>
    </source>
</evidence>
<evidence type="ECO:0000256" key="16">
    <source>
        <dbReference type="SAM" id="MobiDB-lite"/>
    </source>
</evidence>
<evidence type="ECO:0000256" key="1">
    <source>
        <dbReference type="ARBA" id="ARBA00022524"/>
    </source>
</evidence>
<dbReference type="GO" id="GO:0005198">
    <property type="term" value="F:structural molecule activity"/>
    <property type="evidence" value="ECO:0007669"/>
    <property type="project" value="UniProtKB-UniRule"/>
</dbReference>
<reference evidence="17" key="1">
    <citation type="journal article" date="2018" name="MSphere">
        <title>Metagenomic Discovery of 83 New Human Papillomavirus Types in Patients with Immunodeficiency.</title>
        <authorList>
            <person name="Pastrana D.V."/>
            <person name="Peretti A."/>
            <person name="Welch N.L."/>
            <person name="Borgogna C."/>
            <person name="Olivero C."/>
            <person name="Badolato R."/>
            <person name="Notarangelo L.D."/>
            <person name="Gariglio M."/>
            <person name="FitzGerald P.C."/>
            <person name="McIntosh C.E."/>
            <person name="Reeves J."/>
            <person name="Starrett G.J."/>
            <person name="Bliskovsky V."/>
            <person name="Velez D."/>
            <person name="Brownell I."/>
            <person name="Yarchoan R."/>
            <person name="Wyvill K.M."/>
            <person name="Uldrick T.S."/>
            <person name="Maldarelli F."/>
            <person name="Lisco A."/>
            <person name="Sereti I."/>
            <person name="Gonzalez C.M."/>
            <person name="Androphy E.J."/>
            <person name="McBride A.A."/>
            <person name="Van Doorslaer K."/>
            <person name="Garcia F."/>
            <person name="Dvoretzky I."/>
            <person name="Liu J.S."/>
            <person name="Han J."/>
            <person name="Murphy P.M."/>
            <person name="McDermott D.H."/>
            <person name="Buck C.B."/>
        </authorList>
    </citation>
    <scope>NUCLEOTIDE SEQUENCE</scope>
    <source>
        <strain evidence="17">Gamma23_m090c10</strain>
    </source>
</reference>
<keyword evidence="7 15" id="KW-0946">Virion</keyword>
<dbReference type="GO" id="GO:0075521">
    <property type="term" value="P:microtubule-dependent intracellular transport of viral material towards nucleus"/>
    <property type="evidence" value="ECO:0007669"/>
    <property type="project" value="UniProtKB-UniRule"/>
</dbReference>
<evidence type="ECO:0000256" key="15">
    <source>
        <dbReference type="HAMAP-Rule" id="MF_04003"/>
    </source>
</evidence>
<comment type="subunit">
    <text evidence="15">Interacts with major capsid protein L1. Interacts with E2; this interaction inhibits E2 transcriptional activity but not the DNA replication function E2. Interacts with host HSPA8; this interaction is required for L2 nuclear translocation. Interacts with host importins KPNB2 and KPNB3. Forms a complex with importin alpha2-beta1 heterodimers via interaction with the importin alpha2 adapter. Interacts with host DYNLT1; this interaction is essential for virus intracellular transport during entry. Interacts (via C-terminus) with host retromer subunits VPS35 AND VPS29.</text>
</comment>
<dbReference type="EMBL" id="MF588745">
    <property type="protein sequence ID" value="ATQ38558.1"/>
    <property type="molecule type" value="Genomic_DNA"/>
</dbReference>
<keyword evidence="6" id="KW-1040">Host Golgi apparatus</keyword>
<feature type="region of interest" description="Disordered" evidence="16">
    <location>
        <begin position="71"/>
        <end position="107"/>
    </location>
</feature>
<evidence type="ECO:0000256" key="7">
    <source>
        <dbReference type="ARBA" id="ARBA00022844"/>
    </source>
</evidence>
<comment type="caution">
    <text evidence="15">Lacks conserved residue(s) required for the propagation of feature annotation.</text>
</comment>
<keyword evidence="1 15" id="KW-1163">Viral penetration into host nucleus</keyword>
<evidence type="ECO:0000256" key="12">
    <source>
        <dbReference type="ARBA" id="ARBA00023125"/>
    </source>
</evidence>
<keyword evidence="5 15" id="KW-0945">Host-virus interaction</keyword>
<gene>
    <name evidence="15 17" type="primary">L2</name>
</gene>
<feature type="disulfide bond" evidence="15">
    <location>
        <begin position="19"/>
        <end position="25"/>
    </location>
</feature>
<comment type="function">
    <text evidence="15">Minor protein of the capsid that localizes along the inner surface of the virion, within the central cavities beneath the L1 pentamers. Plays a role in capsid stabilization through interaction with the major capsid protein L1. Once the virion enters the host cell, L2 escorts the genomic DNA into the nucleus by promoting escape from the endosomal compartments and traffic through the host Golgi network. Mechanistically, the C-terminus of L2 possesses a cell-penetrating peptide that protudes from the host endosome, interacts with host cytoplasmic retromer cargo and thereby mediates the capsid delivery to the host trans-Golgi network. Plays a role through its interaction with host dynein in the intracellular microtubule-dependent transport of viral capsid toward the nucleus. Mediates the viral genome import into the nucleus through binding to host importins. Once within the nucleus, L2 localizes viral genomes to host PML bodies in order to activate early gene expression for establishment of infection. Later on, promotes late gene expression by interacting with the viral E2 protein and by inhibiting its transcriptional activation functions. During virion assembly, encapsidates the genome by direct interaction with the viral DNA.</text>
</comment>
<evidence type="ECO:0000313" key="17">
    <source>
        <dbReference type="EMBL" id="ATQ38558.1"/>
    </source>
</evidence>
<evidence type="ECO:0000256" key="14">
    <source>
        <dbReference type="ARBA" id="ARBA00023296"/>
    </source>
</evidence>
<organism evidence="17">
    <name type="scientific">Gammapapillomavirus 23</name>
    <dbReference type="NCBI Taxonomy" id="1961680"/>
    <lineage>
        <taxon>Viruses</taxon>
        <taxon>Monodnaviria</taxon>
        <taxon>Shotokuvirae</taxon>
        <taxon>Cossaviricota</taxon>
        <taxon>Papovaviricetes</taxon>
        <taxon>Zurhausenvirales</taxon>
        <taxon>Papillomaviridae</taxon>
        <taxon>Firstpapillomavirinae</taxon>
        <taxon>Gammapapillomavirus</taxon>
    </lineage>
</organism>
<keyword evidence="9 15" id="KW-1177">Microtubular inwards viral transport</keyword>
<name>A0A2D2AM70_9PAPI</name>
<accession>A0A2D2AM70</accession>
<keyword evidence="3 15" id="KW-0167">Capsid protein</keyword>
<evidence type="ECO:0000256" key="11">
    <source>
        <dbReference type="ARBA" id="ARBA00023120"/>
    </source>
</evidence>
<dbReference type="InterPro" id="IPR000784">
    <property type="entry name" value="Late_L2"/>
</dbReference>
<keyword evidence="8 15" id="KW-0426">Late protein</keyword>
<protein>
    <recommendedName>
        <fullName evidence="15">Minor capsid protein L2</fullName>
    </recommendedName>
</protein>
<dbReference type="Proteomes" id="UP000290646">
    <property type="component" value="Segment"/>
</dbReference>
<evidence type="ECO:0000256" key="4">
    <source>
        <dbReference type="ARBA" id="ARBA00022562"/>
    </source>
</evidence>
<dbReference type="GO" id="GO:0043657">
    <property type="term" value="C:host cell"/>
    <property type="evidence" value="ECO:0007669"/>
    <property type="project" value="GOC"/>
</dbReference>